<protein>
    <submittedName>
        <fullName evidence="3">N-terminal nucleophile aminohydrolase</fullName>
    </submittedName>
</protein>
<comment type="caution">
    <text evidence="3">The sequence shown here is derived from an EMBL/GenBank/DDBJ whole genome shotgun (WGS) entry which is preliminary data.</text>
</comment>
<dbReference type="InterPro" id="IPR000246">
    <property type="entry name" value="Peptidase_T2"/>
</dbReference>
<feature type="active site" description="Nucleophile" evidence="1">
    <location>
        <position position="202"/>
    </location>
</feature>
<dbReference type="PANTHER" id="PTHR10188">
    <property type="entry name" value="L-ASPARAGINASE"/>
    <property type="match status" value="1"/>
</dbReference>
<dbReference type="SUPFAM" id="SSF56235">
    <property type="entry name" value="N-terminal nucleophile aminohydrolases (Ntn hydrolases)"/>
    <property type="match status" value="1"/>
</dbReference>
<dbReference type="EMBL" id="BRPK01000004">
    <property type="protein sequence ID" value="GLB37601.1"/>
    <property type="molecule type" value="Genomic_DNA"/>
</dbReference>
<organism evidence="3 4">
    <name type="scientific">Lyophyllum shimeji</name>
    <name type="common">Hon-shimeji</name>
    <name type="synonym">Tricholoma shimeji</name>
    <dbReference type="NCBI Taxonomy" id="47721"/>
    <lineage>
        <taxon>Eukaryota</taxon>
        <taxon>Fungi</taxon>
        <taxon>Dikarya</taxon>
        <taxon>Basidiomycota</taxon>
        <taxon>Agaricomycotina</taxon>
        <taxon>Agaricomycetes</taxon>
        <taxon>Agaricomycetidae</taxon>
        <taxon>Agaricales</taxon>
        <taxon>Tricholomatineae</taxon>
        <taxon>Lyophyllaceae</taxon>
        <taxon>Lyophyllum</taxon>
    </lineage>
</organism>
<dbReference type="Pfam" id="PF01112">
    <property type="entry name" value="Asparaginase_2"/>
    <property type="match status" value="1"/>
</dbReference>
<evidence type="ECO:0000313" key="4">
    <source>
        <dbReference type="Proteomes" id="UP001063166"/>
    </source>
</evidence>
<dbReference type="GO" id="GO:0005737">
    <property type="term" value="C:cytoplasm"/>
    <property type="evidence" value="ECO:0007669"/>
    <property type="project" value="TreeGrafter"/>
</dbReference>
<dbReference type="Gene3D" id="3.60.20.30">
    <property type="entry name" value="(Glycosyl)asparaginase"/>
    <property type="match status" value="1"/>
</dbReference>
<evidence type="ECO:0000256" key="2">
    <source>
        <dbReference type="PIRSR" id="PIRSR600246-3"/>
    </source>
</evidence>
<accession>A0A9P3UNT6</accession>
<dbReference type="GO" id="GO:0004298">
    <property type="term" value="F:threonine-type endopeptidase activity"/>
    <property type="evidence" value="ECO:0007669"/>
    <property type="project" value="InterPro"/>
</dbReference>
<evidence type="ECO:0000313" key="3">
    <source>
        <dbReference type="EMBL" id="GLB37601.1"/>
    </source>
</evidence>
<dbReference type="PANTHER" id="PTHR10188:SF8">
    <property type="entry name" value="THREONINE ASPARTASE 1"/>
    <property type="match status" value="1"/>
</dbReference>
<name>A0A9P3UNT6_LYOSH</name>
<dbReference type="Proteomes" id="UP001063166">
    <property type="component" value="Unassembled WGS sequence"/>
</dbReference>
<evidence type="ECO:0000256" key="1">
    <source>
        <dbReference type="PIRSR" id="PIRSR600246-1"/>
    </source>
</evidence>
<sequence>MSVHDSYIAVHGGAGMHSHNAEKGIKQALRIACEEALSCFNGTPAPQKDEQSDSPVCAPLDMVGNAIAVLEDDPLLNAGYGSNLTLHGTVECDAAIMDGLTSDFGSVGAVSGVKSPIRLARAVLEYSKIPDRLGRIPPITLVGEGALTFASSINAQPTIETVPPGSLISPKARGEWTRWKTRLESSNADQTEAASLNDIQDTVGAVACQDANAVAAGVSSGGILLKHPGRIGEAAIFGAGCWAEYFADAGVRIACSISGAGEYIARATLAKAIADAFRLAIARKEDVDAHDILHSVLLNNFWAPCRKRGVTDPNVGVLLLMSEQIEGKTYVRLWCAFTTASMAIAYASSRNPRPKAQILRRPSGMEFRGISEPRIFTTAVPL</sequence>
<dbReference type="OrthoDB" id="77601at2759"/>
<dbReference type="InterPro" id="IPR029055">
    <property type="entry name" value="Ntn_hydrolases_N"/>
</dbReference>
<feature type="site" description="Cleavage; by autolysis" evidence="2">
    <location>
        <begin position="201"/>
        <end position="202"/>
    </location>
</feature>
<reference evidence="3" key="1">
    <citation type="submission" date="2022-07" db="EMBL/GenBank/DDBJ databases">
        <title>The genome of Lyophyllum shimeji provides insight into the initial evolution of ectomycorrhizal fungal genome.</title>
        <authorList>
            <person name="Kobayashi Y."/>
            <person name="Shibata T."/>
            <person name="Hirakawa H."/>
            <person name="Shigenobu S."/>
            <person name="Nishiyama T."/>
            <person name="Yamada A."/>
            <person name="Hasebe M."/>
            <person name="Kawaguchi M."/>
        </authorList>
    </citation>
    <scope>NUCLEOTIDE SEQUENCE</scope>
    <source>
        <strain evidence="3">AT787</strain>
    </source>
</reference>
<dbReference type="InterPro" id="IPR037464">
    <property type="entry name" value="Taspase1"/>
</dbReference>
<dbReference type="AlphaFoldDB" id="A0A9P3UNT6"/>
<keyword evidence="4" id="KW-1185">Reference proteome</keyword>
<proteinExistence type="predicted"/>
<dbReference type="CDD" id="cd04514">
    <property type="entry name" value="Taspase1_like"/>
    <property type="match status" value="1"/>
</dbReference>
<dbReference type="GO" id="GO:0051604">
    <property type="term" value="P:protein maturation"/>
    <property type="evidence" value="ECO:0007669"/>
    <property type="project" value="TreeGrafter"/>
</dbReference>
<gene>
    <name evidence="3" type="ORF">LshimejAT787_0406520</name>
</gene>